<evidence type="ECO:0000256" key="5">
    <source>
        <dbReference type="SAM" id="SignalP"/>
    </source>
</evidence>
<dbReference type="InterPro" id="IPR051663">
    <property type="entry name" value="CLec_Tetranectin-domain"/>
</dbReference>
<dbReference type="SUPFAM" id="SSF56436">
    <property type="entry name" value="C-type lectin-like"/>
    <property type="match status" value="2"/>
</dbReference>
<dbReference type="RefSeq" id="XP_003118135.2">
    <property type="nucleotide sequence ID" value="XM_003118087.2"/>
</dbReference>
<evidence type="ECO:0000259" key="6">
    <source>
        <dbReference type="PROSITE" id="PS50041"/>
    </source>
</evidence>
<keyword evidence="3 5" id="KW-0732">Signal</keyword>
<dbReference type="PANTHER" id="PTHR22799:SF1">
    <property type="entry name" value="C-TYPE LECTIN DOMAIN FAMILY 11 MEMBER A"/>
    <property type="match status" value="1"/>
</dbReference>
<feature type="domain" description="C-type lectin" evidence="6">
    <location>
        <begin position="194"/>
        <end position="282"/>
    </location>
</feature>
<dbReference type="AlphaFoldDB" id="A0A6A5FYJ4"/>
<evidence type="ECO:0000256" key="2">
    <source>
        <dbReference type="ARBA" id="ARBA00022525"/>
    </source>
</evidence>
<sequence>MSPTLISVFLLVLIGLHSSVSAASCPAGTKIYNSKCYAALGMDMTRDNALAYCKKTYGSYARLTTPLTYAENNFVTEQVQLHANWHTWLEFVADGTYIVGDDGRPPVYTNFAVGEPFSVSLGYCITIGMNGYWYAQPCTDSHSALCEFDLVPPTVKPTIAPTLAPSGYPSCVQKYLNFVPCLSGWDYYPPTCSCFKIITNTTYYNAMNVCRSIGGTLASVHNAGEAAFITRLGAQANSYWTLTATARDNIIVGLTYNSDRGIFQWDDSTVFDYAQGFAPAEPADYTSQGQIVLSNPMGYATYMRMGNCAFQTCRYAACKRYVY</sequence>
<dbReference type="GO" id="GO:0005615">
    <property type="term" value="C:extracellular space"/>
    <property type="evidence" value="ECO:0007669"/>
    <property type="project" value="TreeGrafter"/>
</dbReference>
<dbReference type="GeneID" id="9822050"/>
<protein>
    <recommendedName>
        <fullName evidence="6">C-type lectin domain-containing protein</fullName>
    </recommendedName>
</protein>
<dbReference type="PANTHER" id="PTHR22799">
    <property type="entry name" value="TETRANECTIN-RELATED"/>
    <property type="match status" value="1"/>
</dbReference>
<evidence type="ECO:0000256" key="3">
    <source>
        <dbReference type="ARBA" id="ARBA00022729"/>
    </source>
</evidence>
<proteinExistence type="predicted"/>
<accession>A0A6A5FYJ4</accession>
<dbReference type="PROSITE" id="PS50041">
    <property type="entry name" value="C_TYPE_LECTIN_2"/>
    <property type="match status" value="2"/>
</dbReference>
<evidence type="ECO:0000256" key="4">
    <source>
        <dbReference type="ARBA" id="ARBA00022734"/>
    </source>
</evidence>
<dbReference type="InterPro" id="IPR001304">
    <property type="entry name" value="C-type_lectin-like"/>
</dbReference>
<evidence type="ECO:0000313" key="8">
    <source>
        <dbReference type="Proteomes" id="UP000483820"/>
    </source>
</evidence>
<dbReference type="GO" id="GO:0030246">
    <property type="term" value="F:carbohydrate binding"/>
    <property type="evidence" value="ECO:0007669"/>
    <property type="project" value="UniProtKB-KW"/>
</dbReference>
<dbReference type="Proteomes" id="UP000483820">
    <property type="component" value="Chromosome X"/>
</dbReference>
<reference evidence="7 8" key="1">
    <citation type="submission" date="2019-12" db="EMBL/GenBank/DDBJ databases">
        <title>Chromosome-level assembly of the Caenorhabditis remanei genome.</title>
        <authorList>
            <person name="Teterina A.A."/>
            <person name="Willis J.H."/>
            <person name="Phillips P.C."/>
        </authorList>
    </citation>
    <scope>NUCLEOTIDE SEQUENCE [LARGE SCALE GENOMIC DNA]</scope>
    <source>
        <strain evidence="7 8">PX506</strain>
        <tissue evidence="7">Whole organism</tissue>
    </source>
</reference>
<organism evidence="7 8">
    <name type="scientific">Caenorhabditis remanei</name>
    <name type="common">Caenorhabditis vulgaris</name>
    <dbReference type="NCBI Taxonomy" id="31234"/>
    <lineage>
        <taxon>Eukaryota</taxon>
        <taxon>Metazoa</taxon>
        <taxon>Ecdysozoa</taxon>
        <taxon>Nematoda</taxon>
        <taxon>Chromadorea</taxon>
        <taxon>Rhabditida</taxon>
        <taxon>Rhabditina</taxon>
        <taxon>Rhabditomorpha</taxon>
        <taxon>Rhabditoidea</taxon>
        <taxon>Rhabditidae</taxon>
        <taxon>Peloderinae</taxon>
        <taxon>Caenorhabditis</taxon>
    </lineage>
</organism>
<dbReference type="KEGG" id="crq:GCK72_024017"/>
<comment type="caution">
    <text evidence="7">The sequence shown here is derived from an EMBL/GenBank/DDBJ whole genome shotgun (WGS) entry which is preliminary data.</text>
</comment>
<dbReference type="CDD" id="cd00037">
    <property type="entry name" value="CLECT"/>
    <property type="match status" value="2"/>
</dbReference>
<feature type="chain" id="PRO_5025437500" description="C-type lectin domain-containing protein" evidence="5">
    <location>
        <begin position="23"/>
        <end position="323"/>
    </location>
</feature>
<gene>
    <name evidence="7" type="ORF">GCK72_024017</name>
</gene>
<evidence type="ECO:0000313" key="7">
    <source>
        <dbReference type="EMBL" id="KAF1747552.1"/>
    </source>
</evidence>
<keyword evidence="2" id="KW-0964">Secreted</keyword>
<dbReference type="InterPro" id="IPR016186">
    <property type="entry name" value="C-type_lectin-like/link_sf"/>
</dbReference>
<dbReference type="GO" id="GO:0008083">
    <property type="term" value="F:growth factor activity"/>
    <property type="evidence" value="ECO:0007669"/>
    <property type="project" value="TreeGrafter"/>
</dbReference>
<keyword evidence="4" id="KW-0430">Lectin</keyword>
<dbReference type="InterPro" id="IPR016187">
    <property type="entry name" value="CTDL_fold"/>
</dbReference>
<dbReference type="CTD" id="9822050"/>
<dbReference type="EMBL" id="WUAV01000006">
    <property type="protein sequence ID" value="KAF1747552.1"/>
    <property type="molecule type" value="Genomic_DNA"/>
</dbReference>
<dbReference type="Pfam" id="PF00059">
    <property type="entry name" value="Lectin_C"/>
    <property type="match status" value="2"/>
</dbReference>
<name>A0A6A5FYJ4_CAERE</name>
<feature type="signal peptide" evidence="5">
    <location>
        <begin position="1"/>
        <end position="22"/>
    </location>
</feature>
<dbReference type="SMART" id="SM00034">
    <property type="entry name" value="CLECT"/>
    <property type="match status" value="2"/>
</dbReference>
<dbReference type="Gene3D" id="3.10.100.10">
    <property type="entry name" value="Mannose-Binding Protein A, subunit A"/>
    <property type="match status" value="2"/>
</dbReference>
<comment type="subcellular location">
    <subcellularLocation>
        <location evidence="1">Secreted</location>
    </subcellularLocation>
</comment>
<evidence type="ECO:0000256" key="1">
    <source>
        <dbReference type="ARBA" id="ARBA00004613"/>
    </source>
</evidence>
<feature type="domain" description="C-type lectin" evidence="6">
    <location>
        <begin position="32"/>
        <end position="147"/>
    </location>
</feature>